<organism evidence="2 3">
    <name type="scientific">Blattamonas nauphoetae</name>
    <dbReference type="NCBI Taxonomy" id="2049346"/>
    <lineage>
        <taxon>Eukaryota</taxon>
        <taxon>Metamonada</taxon>
        <taxon>Preaxostyla</taxon>
        <taxon>Oxymonadida</taxon>
        <taxon>Blattamonas</taxon>
    </lineage>
</organism>
<reference evidence="2 3" key="1">
    <citation type="journal article" date="2022" name="bioRxiv">
        <title>Genomics of Preaxostyla Flagellates Illuminates Evolutionary Transitions and the Path Towards Mitochondrial Loss.</title>
        <authorList>
            <person name="Novak L.V.F."/>
            <person name="Treitli S.C."/>
            <person name="Pyrih J."/>
            <person name="Halakuc P."/>
            <person name="Pipaliya S.V."/>
            <person name="Vacek V."/>
            <person name="Brzon O."/>
            <person name="Soukal P."/>
            <person name="Eme L."/>
            <person name="Dacks J.B."/>
            <person name="Karnkowska A."/>
            <person name="Elias M."/>
            <person name="Hampl V."/>
        </authorList>
    </citation>
    <scope>NUCLEOTIDE SEQUENCE [LARGE SCALE GENOMIC DNA]</scope>
    <source>
        <strain evidence="2">NAU3</strain>
        <tissue evidence="2">Gut</tissue>
    </source>
</reference>
<keyword evidence="3" id="KW-1185">Reference proteome</keyword>
<evidence type="ECO:0000313" key="2">
    <source>
        <dbReference type="EMBL" id="KAK2954181.1"/>
    </source>
</evidence>
<gene>
    <name evidence="2" type="ORF">BLNAU_10835</name>
</gene>
<feature type="compositionally biased region" description="Acidic residues" evidence="1">
    <location>
        <begin position="239"/>
        <end position="272"/>
    </location>
</feature>
<name>A0ABQ9XQ40_9EUKA</name>
<dbReference type="EMBL" id="JARBJD010000081">
    <property type="protein sequence ID" value="KAK2954181.1"/>
    <property type="molecule type" value="Genomic_DNA"/>
</dbReference>
<comment type="caution">
    <text evidence="2">The sequence shown here is derived from an EMBL/GenBank/DDBJ whole genome shotgun (WGS) entry which is preliminary data.</text>
</comment>
<feature type="region of interest" description="Disordered" evidence="1">
    <location>
        <begin position="237"/>
        <end position="272"/>
    </location>
</feature>
<dbReference type="Proteomes" id="UP001281761">
    <property type="component" value="Unassembled WGS sequence"/>
</dbReference>
<evidence type="ECO:0000313" key="3">
    <source>
        <dbReference type="Proteomes" id="UP001281761"/>
    </source>
</evidence>
<sequence length="272" mass="31595">MSNARSLTPRNVVNVKNIRSTKKSTASERDIYERLHSRSLHTYDELKDILRDLFTQINEQAKSDFEEIFELEQKLQEIEYQPEEPVQIDFPSTSKKIFFNPRPYEKIPIADYSIVDNMTFHSGPFYHADEVSKNIFAKLRELGEKYAKPSSDSEAKTEEEDEKAPLTEQGVQFFNKLIPQQASSGANKVEQTQLFETENKLKTGNLNIHFVIATVMQRANALKQDRDKLIEKMKAIIEEHEEGEEEEEVEEEEEEVEEEEEGEEEPEETPSS</sequence>
<protein>
    <submittedName>
        <fullName evidence="2">Uncharacterized protein</fullName>
    </submittedName>
</protein>
<accession>A0ABQ9XQ40</accession>
<evidence type="ECO:0000256" key="1">
    <source>
        <dbReference type="SAM" id="MobiDB-lite"/>
    </source>
</evidence>
<proteinExistence type="predicted"/>